<protein>
    <recommendedName>
        <fullName evidence="4">RDD domain-containing protein</fullName>
    </recommendedName>
</protein>
<keyword evidence="1" id="KW-0472">Membrane</keyword>
<accession>A0ABQ4S8X3</accession>
<proteinExistence type="predicted"/>
<sequence length="102" mass="10662">MTSDPPPERPEPSVVGIERTKLSATFLDTVAVVITGTGLVAPFFAFLYGLSNLSADQIRFFALAAPGWVIPGVGLHLVARAVLGGLGERRGSRSTHGSGDRS</sequence>
<dbReference type="Proteomes" id="UP001055153">
    <property type="component" value="Unassembled WGS sequence"/>
</dbReference>
<dbReference type="EMBL" id="BPQQ01000008">
    <property type="protein sequence ID" value="GJD98812.1"/>
    <property type="molecule type" value="Genomic_DNA"/>
</dbReference>
<keyword evidence="1" id="KW-1133">Transmembrane helix</keyword>
<keyword evidence="1" id="KW-0812">Transmembrane</keyword>
<gene>
    <name evidence="2" type="ORF">GMJLKIPL_0725</name>
</gene>
<reference evidence="2" key="2">
    <citation type="submission" date="2021-08" db="EMBL/GenBank/DDBJ databases">
        <authorList>
            <person name="Tani A."/>
            <person name="Ola A."/>
            <person name="Ogura Y."/>
            <person name="Katsura K."/>
            <person name="Hayashi T."/>
        </authorList>
    </citation>
    <scope>NUCLEOTIDE SEQUENCE</scope>
    <source>
        <strain evidence="2">DSM 17168</strain>
    </source>
</reference>
<organism evidence="2 3">
    <name type="scientific">Methylobacterium isbiliense</name>
    <dbReference type="NCBI Taxonomy" id="315478"/>
    <lineage>
        <taxon>Bacteria</taxon>
        <taxon>Pseudomonadati</taxon>
        <taxon>Pseudomonadota</taxon>
        <taxon>Alphaproteobacteria</taxon>
        <taxon>Hyphomicrobiales</taxon>
        <taxon>Methylobacteriaceae</taxon>
        <taxon>Methylobacterium</taxon>
    </lineage>
</organism>
<comment type="caution">
    <text evidence="2">The sequence shown here is derived from an EMBL/GenBank/DDBJ whole genome shotgun (WGS) entry which is preliminary data.</text>
</comment>
<keyword evidence="3" id="KW-1185">Reference proteome</keyword>
<evidence type="ECO:0008006" key="4">
    <source>
        <dbReference type="Google" id="ProtNLM"/>
    </source>
</evidence>
<evidence type="ECO:0000313" key="3">
    <source>
        <dbReference type="Proteomes" id="UP001055153"/>
    </source>
</evidence>
<evidence type="ECO:0000313" key="2">
    <source>
        <dbReference type="EMBL" id="GJD98812.1"/>
    </source>
</evidence>
<feature type="transmembrane region" description="Helical" evidence="1">
    <location>
        <begin position="26"/>
        <end position="48"/>
    </location>
</feature>
<name>A0ABQ4S8X3_9HYPH</name>
<dbReference type="RefSeq" id="WP_238233759.1">
    <property type="nucleotide sequence ID" value="NZ_BPQQ01000008.1"/>
</dbReference>
<feature type="transmembrane region" description="Helical" evidence="1">
    <location>
        <begin position="60"/>
        <end position="83"/>
    </location>
</feature>
<reference evidence="2" key="1">
    <citation type="journal article" date="2021" name="Front. Microbiol.">
        <title>Comprehensive Comparative Genomics and Phenotyping of Methylobacterium Species.</title>
        <authorList>
            <person name="Alessa O."/>
            <person name="Ogura Y."/>
            <person name="Fujitani Y."/>
            <person name="Takami H."/>
            <person name="Hayashi T."/>
            <person name="Sahin N."/>
            <person name="Tani A."/>
        </authorList>
    </citation>
    <scope>NUCLEOTIDE SEQUENCE</scope>
    <source>
        <strain evidence="2">DSM 17168</strain>
    </source>
</reference>
<evidence type="ECO:0000256" key="1">
    <source>
        <dbReference type="SAM" id="Phobius"/>
    </source>
</evidence>